<feature type="domain" description="Zn(2)-C6 fungal-type" evidence="8">
    <location>
        <begin position="34"/>
        <end position="65"/>
    </location>
</feature>
<dbReference type="Gene3D" id="4.10.240.10">
    <property type="entry name" value="Zn(2)-C6 fungal-type DNA-binding domain"/>
    <property type="match status" value="1"/>
</dbReference>
<evidence type="ECO:0000256" key="2">
    <source>
        <dbReference type="ARBA" id="ARBA00022833"/>
    </source>
</evidence>
<feature type="region of interest" description="Disordered" evidence="7">
    <location>
        <begin position="1"/>
        <end position="26"/>
    </location>
</feature>
<evidence type="ECO:0000256" key="5">
    <source>
        <dbReference type="ARBA" id="ARBA00023163"/>
    </source>
</evidence>
<evidence type="ECO:0000256" key="4">
    <source>
        <dbReference type="ARBA" id="ARBA00023125"/>
    </source>
</evidence>
<keyword evidence="2" id="KW-0862">Zinc</keyword>
<sequence length="787" mass="88114">MDALHELRNSKQSFMRVNRQRDSSAQRKSRTVLSCIPCRQRKVKCDRLEPCSQCTRRSVAEVCDYSPKTARAKIATLPIAEAVQRDADIALSPSMAPVDGTLIIPPDVRPAPTPTCNHDLPASSRMGTVDSLTQSCFHGSATRTRYFGRSHWALTMDMFPDLKAHLQKYHHVKKGPVGHGSDNLGMKRTTQRRLEATYQTQPQPNLEPSRLETLVPDRQVTDKLVNLYFSTFETTFRILHVPQFQAEYEEFWSSGDNAPPNIWSRDVFAAKLLSLMACAADAGITAEEHTPQASNQTAKGWIQAVGSWVKTVTAYAKLDLDFIQVMCLLLIARQAIAYEGDLAWLAAGSLLREAMMIGLHRDPVNFKSVSPFYAEIRRRLWATIVELDLQAALDTGVPAGISQDDYDCAPPSNLDDEDFFFDSTAIPASKPNTVLTRTSFQVSLAQTLETRLRIVKLVNQIRLSSNYQEILDLSQVITTHLSQTPLVITGQSPGEGLPSKFQQSLYLFLVYRYILALHRPFVLSLAETRNEMYRYSREICVKACLSLLSPLKLAPESEARPVYPHILRLRGGMFRSEIFHAAATLCFELRLQVKDSTLPLLPGTLADQTDQGSEKRDLLIRTVESTIKYFEHKVRTEKQACKAFMLLNMVYTSAQSELHSGTHNLHVNCGVMNDLTLENACPRAARRCQELLLEGEGRAVCQHSEENWLGYPGNPFMNEEVPGVGADSQSTEINASSLEQSTNITATMPTGSSDPDLFDLSFDWGMYLDPTYLNEAGNLWPLMDPLI</sequence>
<keyword evidence="5" id="KW-0804">Transcription</keyword>
<evidence type="ECO:0000256" key="3">
    <source>
        <dbReference type="ARBA" id="ARBA00023015"/>
    </source>
</evidence>
<evidence type="ECO:0000313" key="9">
    <source>
        <dbReference type="EMBL" id="KAJ5533189.1"/>
    </source>
</evidence>
<reference evidence="9 10" key="1">
    <citation type="journal article" date="2023" name="IMA Fungus">
        <title>Comparative genomic study of the Penicillium genus elucidates a diverse pangenome and 15 lateral gene transfer events.</title>
        <authorList>
            <person name="Petersen C."/>
            <person name="Sorensen T."/>
            <person name="Nielsen M.R."/>
            <person name="Sondergaard T.E."/>
            <person name="Sorensen J.L."/>
            <person name="Fitzpatrick D.A."/>
            <person name="Frisvad J.C."/>
            <person name="Nielsen K.L."/>
        </authorList>
    </citation>
    <scope>NUCLEOTIDE SEQUENCE [LARGE SCALE GENOMIC DNA]</scope>
    <source>
        <strain evidence="9 10">IBT 35679</strain>
    </source>
</reference>
<accession>A0AAD6CS84</accession>
<dbReference type="GO" id="GO:0001228">
    <property type="term" value="F:DNA-binding transcription activator activity, RNA polymerase II-specific"/>
    <property type="evidence" value="ECO:0007669"/>
    <property type="project" value="TreeGrafter"/>
</dbReference>
<keyword evidence="10" id="KW-1185">Reference proteome</keyword>
<protein>
    <submittedName>
        <fullName evidence="9">Fungal-specific transcription factor domain-containing protein</fullName>
    </submittedName>
</protein>
<dbReference type="CDD" id="cd12148">
    <property type="entry name" value="fungal_TF_MHR"/>
    <property type="match status" value="1"/>
</dbReference>
<dbReference type="SMART" id="SM00066">
    <property type="entry name" value="GAL4"/>
    <property type="match status" value="1"/>
</dbReference>
<dbReference type="Pfam" id="PF04082">
    <property type="entry name" value="Fungal_trans"/>
    <property type="match status" value="1"/>
</dbReference>
<dbReference type="InterPro" id="IPR036864">
    <property type="entry name" value="Zn2-C6_fun-type_DNA-bd_sf"/>
</dbReference>
<dbReference type="Proteomes" id="UP001220324">
    <property type="component" value="Unassembled WGS sequence"/>
</dbReference>
<organism evidence="9 10">
    <name type="scientific">Penicillium frequentans</name>
    <dbReference type="NCBI Taxonomy" id="3151616"/>
    <lineage>
        <taxon>Eukaryota</taxon>
        <taxon>Fungi</taxon>
        <taxon>Dikarya</taxon>
        <taxon>Ascomycota</taxon>
        <taxon>Pezizomycotina</taxon>
        <taxon>Eurotiomycetes</taxon>
        <taxon>Eurotiomycetidae</taxon>
        <taxon>Eurotiales</taxon>
        <taxon>Aspergillaceae</taxon>
        <taxon>Penicillium</taxon>
    </lineage>
</organism>
<name>A0AAD6CS84_9EURO</name>
<dbReference type="InterPro" id="IPR001138">
    <property type="entry name" value="Zn2Cys6_DnaBD"/>
</dbReference>
<dbReference type="GO" id="GO:0008270">
    <property type="term" value="F:zinc ion binding"/>
    <property type="evidence" value="ECO:0007669"/>
    <property type="project" value="InterPro"/>
</dbReference>
<proteinExistence type="predicted"/>
<dbReference type="PROSITE" id="PS00463">
    <property type="entry name" value="ZN2_CY6_FUNGAL_1"/>
    <property type="match status" value="1"/>
</dbReference>
<dbReference type="InterPro" id="IPR051430">
    <property type="entry name" value="Fungal_TF_Env_Response"/>
</dbReference>
<dbReference type="GO" id="GO:0000978">
    <property type="term" value="F:RNA polymerase II cis-regulatory region sequence-specific DNA binding"/>
    <property type="evidence" value="ECO:0007669"/>
    <property type="project" value="TreeGrafter"/>
</dbReference>
<dbReference type="SUPFAM" id="SSF57701">
    <property type="entry name" value="Zn2/Cys6 DNA-binding domain"/>
    <property type="match status" value="1"/>
</dbReference>
<dbReference type="PANTHER" id="PTHR31944:SF131">
    <property type="entry name" value="HEME-RESPONSIVE ZINC FINGER TRANSCRIPTION FACTOR HAP1"/>
    <property type="match status" value="1"/>
</dbReference>
<evidence type="ECO:0000313" key="10">
    <source>
        <dbReference type="Proteomes" id="UP001220324"/>
    </source>
</evidence>
<dbReference type="AlphaFoldDB" id="A0AAD6CS84"/>
<dbReference type="EMBL" id="JAQIZZ010000007">
    <property type="protein sequence ID" value="KAJ5533189.1"/>
    <property type="molecule type" value="Genomic_DNA"/>
</dbReference>
<dbReference type="PANTHER" id="PTHR31944">
    <property type="entry name" value="HEME-RESPONSIVE ZINC FINGER TRANSCRIPTION FACTOR HAP1"/>
    <property type="match status" value="1"/>
</dbReference>
<comment type="caution">
    <text evidence="9">The sequence shown here is derived from an EMBL/GenBank/DDBJ whole genome shotgun (WGS) entry which is preliminary data.</text>
</comment>
<keyword evidence="1" id="KW-0479">Metal-binding</keyword>
<dbReference type="GO" id="GO:0005634">
    <property type="term" value="C:nucleus"/>
    <property type="evidence" value="ECO:0007669"/>
    <property type="project" value="TreeGrafter"/>
</dbReference>
<evidence type="ECO:0000256" key="7">
    <source>
        <dbReference type="SAM" id="MobiDB-lite"/>
    </source>
</evidence>
<evidence type="ECO:0000259" key="8">
    <source>
        <dbReference type="PROSITE" id="PS50048"/>
    </source>
</evidence>
<keyword evidence="6" id="KW-0539">Nucleus</keyword>
<evidence type="ECO:0000256" key="1">
    <source>
        <dbReference type="ARBA" id="ARBA00022723"/>
    </source>
</evidence>
<dbReference type="Pfam" id="PF00172">
    <property type="entry name" value="Zn_clus"/>
    <property type="match status" value="1"/>
</dbReference>
<dbReference type="PROSITE" id="PS50048">
    <property type="entry name" value="ZN2_CY6_FUNGAL_2"/>
    <property type="match status" value="1"/>
</dbReference>
<dbReference type="SMART" id="SM00906">
    <property type="entry name" value="Fungal_trans"/>
    <property type="match status" value="1"/>
</dbReference>
<dbReference type="GO" id="GO:0006351">
    <property type="term" value="P:DNA-templated transcription"/>
    <property type="evidence" value="ECO:0007669"/>
    <property type="project" value="InterPro"/>
</dbReference>
<keyword evidence="3" id="KW-0805">Transcription regulation</keyword>
<evidence type="ECO:0000256" key="6">
    <source>
        <dbReference type="ARBA" id="ARBA00023242"/>
    </source>
</evidence>
<keyword evidence="4" id="KW-0238">DNA-binding</keyword>
<dbReference type="InterPro" id="IPR007219">
    <property type="entry name" value="XnlR_reg_dom"/>
</dbReference>
<gene>
    <name evidence="9" type="ORF">N7494_009741</name>
</gene>
<dbReference type="CDD" id="cd00067">
    <property type="entry name" value="GAL4"/>
    <property type="match status" value="1"/>
</dbReference>